<gene>
    <name evidence="2" type="ORF">Taro_035114</name>
</gene>
<evidence type="ECO:0000313" key="2">
    <source>
        <dbReference type="EMBL" id="MQM02347.1"/>
    </source>
</evidence>
<feature type="region of interest" description="Disordered" evidence="1">
    <location>
        <begin position="48"/>
        <end position="102"/>
    </location>
</feature>
<evidence type="ECO:0000313" key="3">
    <source>
        <dbReference type="Proteomes" id="UP000652761"/>
    </source>
</evidence>
<feature type="non-terminal residue" evidence="2">
    <location>
        <position position="102"/>
    </location>
</feature>
<feature type="compositionally biased region" description="Basic and acidic residues" evidence="1">
    <location>
        <begin position="20"/>
        <end position="33"/>
    </location>
</feature>
<feature type="compositionally biased region" description="Polar residues" evidence="1">
    <location>
        <begin position="62"/>
        <end position="75"/>
    </location>
</feature>
<name>A0A843W4T7_COLES</name>
<dbReference type="EMBL" id="NMUH01002840">
    <property type="protein sequence ID" value="MQM02347.1"/>
    <property type="molecule type" value="Genomic_DNA"/>
</dbReference>
<keyword evidence="3" id="KW-1185">Reference proteome</keyword>
<evidence type="ECO:0000256" key="1">
    <source>
        <dbReference type="SAM" id="MobiDB-lite"/>
    </source>
</evidence>
<proteinExistence type="predicted"/>
<feature type="region of interest" description="Disordered" evidence="1">
    <location>
        <begin position="1"/>
        <end position="33"/>
    </location>
</feature>
<dbReference type="AlphaFoldDB" id="A0A843W4T7"/>
<comment type="caution">
    <text evidence="2">The sequence shown here is derived from an EMBL/GenBank/DDBJ whole genome shotgun (WGS) entry which is preliminary data.</text>
</comment>
<reference evidence="2" key="1">
    <citation type="submission" date="2017-07" db="EMBL/GenBank/DDBJ databases">
        <title>Taro Niue Genome Assembly and Annotation.</title>
        <authorList>
            <person name="Atibalentja N."/>
            <person name="Keating K."/>
            <person name="Fields C.J."/>
        </authorList>
    </citation>
    <scope>NUCLEOTIDE SEQUENCE</scope>
    <source>
        <strain evidence="2">Niue_2</strain>
        <tissue evidence="2">Leaf</tissue>
    </source>
</reference>
<protein>
    <submittedName>
        <fullName evidence="2">Uncharacterized protein</fullName>
    </submittedName>
</protein>
<organism evidence="2 3">
    <name type="scientific">Colocasia esculenta</name>
    <name type="common">Wild taro</name>
    <name type="synonym">Arum esculentum</name>
    <dbReference type="NCBI Taxonomy" id="4460"/>
    <lineage>
        <taxon>Eukaryota</taxon>
        <taxon>Viridiplantae</taxon>
        <taxon>Streptophyta</taxon>
        <taxon>Embryophyta</taxon>
        <taxon>Tracheophyta</taxon>
        <taxon>Spermatophyta</taxon>
        <taxon>Magnoliopsida</taxon>
        <taxon>Liliopsida</taxon>
        <taxon>Araceae</taxon>
        <taxon>Aroideae</taxon>
        <taxon>Colocasieae</taxon>
        <taxon>Colocasia</taxon>
    </lineage>
</organism>
<accession>A0A843W4T7</accession>
<dbReference type="Proteomes" id="UP000652761">
    <property type="component" value="Unassembled WGS sequence"/>
</dbReference>
<sequence length="102" mass="11199">MTDQGPRARIAQNPTSKTSPGREELERDVSLRRDQVATRLPVAIRLSTSAHSSRIGHAARMQITSQNNGNQNATSPGVAMRTRPAPLSRSKTENKPAFWANH</sequence>